<protein>
    <recommendedName>
        <fullName evidence="3">Glycine zipper 2TM domain-containing protein</fullName>
    </recommendedName>
</protein>
<keyword evidence="5" id="KW-1185">Reference proteome</keyword>
<gene>
    <name evidence="4" type="ORF">CBP51_13145</name>
</gene>
<feature type="domain" description="Glycine zipper 2TM" evidence="3">
    <location>
        <begin position="72"/>
        <end position="112"/>
    </location>
</feature>
<proteinExistence type="predicted"/>
<evidence type="ECO:0000313" key="5">
    <source>
        <dbReference type="Proteomes" id="UP000216101"/>
    </source>
</evidence>
<accession>A0A266QES7</accession>
<dbReference type="RefSeq" id="WP_078045002.1">
    <property type="nucleotide sequence ID" value="NZ_NHNI01000001.1"/>
</dbReference>
<comment type="caution">
    <text evidence="4">The sequence shown here is derived from an EMBL/GenBank/DDBJ whole genome shotgun (WGS) entry which is preliminary data.</text>
</comment>
<dbReference type="InterPro" id="IPR051407">
    <property type="entry name" value="Bact_OM_lipoprot/Surf_antigen"/>
</dbReference>
<dbReference type="PANTHER" id="PTHR35603:SF2">
    <property type="entry name" value="OUTER MEMBRANE LIPOPROTEIN"/>
    <property type="match status" value="1"/>
</dbReference>
<dbReference type="PANTHER" id="PTHR35603">
    <property type="match status" value="1"/>
</dbReference>
<name>A0A266QES7_9GAMM</name>
<dbReference type="AlphaFoldDB" id="A0A266QES7"/>
<sequence>MNKSMIIGTLLGVGIATTGGAIASYQWLKEPAYAEVLSAVPVTKTTKIPREECREETVVHQKPAKDTNRIAGKVIGAVVGGALGNQVGGGNGKKVATVAGAVAGGYAGDKVQANMQQKDTYTTVEQRCKTVYDSREDITGYDVTYRLQDKESSLRLDYDPGSRIPVENGKLVLNQANH</sequence>
<evidence type="ECO:0000259" key="3">
    <source>
        <dbReference type="Pfam" id="PF05433"/>
    </source>
</evidence>
<dbReference type="EMBL" id="NHNI01000001">
    <property type="protein sequence ID" value="OZY87861.1"/>
    <property type="molecule type" value="Genomic_DNA"/>
</dbReference>
<reference evidence="5" key="1">
    <citation type="submission" date="2017-05" db="EMBL/GenBank/DDBJ databases">
        <authorList>
            <person name="Barney B.M."/>
        </authorList>
    </citation>
    <scope>NUCLEOTIDE SEQUENCE [LARGE SCALE GENOMIC DNA]</scope>
    <source>
        <strain evidence="5">PSBB022</strain>
    </source>
</reference>
<organism evidence="4 5">
    <name type="scientific">Cellvibrio mixtus</name>
    <dbReference type="NCBI Taxonomy" id="39650"/>
    <lineage>
        <taxon>Bacteria</taxon>
        <taxon>Pseudomonadati</taxon>
        <taxon>Pseudomonadota</taxon>
        <taxon>Gammaproteobacteria</taxon>
        <taxon>Cellvibrionales</taxon>
        <taxon>Cellvibrionaceae</taxon>
        <taxon>Cellvibrio</taxon>
    </lineage>
</organism>
<dbReference type="GO" id="GO:0019867">
    <property type="term" value="C:outer membrane"/>
    <property type="evidence" value="ECO:0007669"/>
    <property type="project" value="InterPro"/>
</dbReference>
<dbReference type="Proteomes" id="UP000216101">
    <property type="component" value="Unassembled WGS sequence"/>
</dbReference>
<evidence type="ECO:0000313" key="4">
    <source>
        <dbReference type="EMBL" id="OZY87861.1"/>
    </source>
</evidence>
<dbReference type="Pfam" id="PF05433">
    <property type="entry name" value="Rick_17kDa_Anti"/>
    <property type="match status" value="1"/>
</dbReference>
<dbReference type="NCBIfam" id="NF008437">
    <property type="entry name" value="PRK11280.1"/>
    <property type="match status" value="1"/>
</dbReference>
<comment type="subcellular location">
    <subcellularLocation>
        <location evidence="1">Membrane</location>
    </subcellularLocation>
</comment>
<evidence type="ECO:0000256" key="1">
    <source>
        <dbReference type="ARBA" id="ARBA00004370"/>
    </source>
</evidence>
<evidence type="ECO:0000256" key="2">
    <source>
        <dbReference type="ARBA" id="ARBA00023136"/>
    </source>
</evidence>
<keyword evidence="2" id="KW-0472">Membrane</keyword>
<dbReference type="InterPro" id="IPR008816">
    <property type="entry name" value="Gly_zipper_2TM_dom"/>
</dbReference>